<dbReference type="Proteomes" id="UP000886595">
    <property type="component" value="Unassembled WGS sequence"/>
</dbReference>
<evidence type="ECO:0000313" key="1">
    <source>
        <dbReference type="EMBL" id="KAG2240582.1"/>
    </source>
</evidence>
<proteinExistence type="predicted"/>
<organism evidence="1 2">
    <name type="scientific">Brassica carinata</name>
    <name type="common">Ethiopian mustard</name>
    <name type="synonym">Abyssinian cabbage</name>
    <dbReference type="NCBI Taxonomy" id="52824"/>
    <lineage>
        <taxon>Eukaryota</taxon>
        <taxon>Viridiplantae</taxon>
        <taxon>Streptophyta</taxon>
        <taxon>Embryophyta</taxon>
        <taxon>Tracheophyta</taxon>
        <taxon>Spermatophyta</taxon>
        <taxon>Magnoliopsida</taxon>
        <taxon>eudicotyledons</taxon>
        <taxon>Gunneridae</taxon>
        <taxon>Pentapetalae</taxon>
        <taxon>rosids</taxon>
        <taxon>malvids</taxon>
        <taxon>Brassicales</taxon>
        <taxon>Brassicaceae</taxon>
        <taxon>Brassiceae</taxon>
        <taxon>Brassica</taxon>
    </lineage>
</organism>
<dbReference type="OrthoDB" id="10536676at2759"/>
<keyword evidence="2" id="KW-1185">Reference proteome</keyword>
<protein>
    <submittedName>
        <fullName evidence="1">Uncharacterized protein</fullName>
    </submittedName>
</protein>
<accession>A0A8X7NXM7</accession>
<comment type="caution">
    <text evidence="1">The sequence shown here is derived from an EMBL/GenBank/DDBJ whole genome shotgun (WGS) entry which is preliminary data.</text>
</comment>
<dbReference type="AlphaFoldDB" id="A0A8X7NXM7"/>
<gene>
    <name evidence="1" type="ORF">Bca52824_090546</name>
</gene>
<sequence>MSCFRSKTETHKQPTRWPKRHKPHILHFDSLASLIDFSVSLSFSFGDQKLRRAHRFVSSDDRLFLDAVFTEMHAFSDSRSSLSLPGCNLSLIRFPVTKTRSRLHRRSSSPAIALTASTIENPGSVCSSHVCFLRHRPNLNL</sequence>
<reference evidence="1 2" key="1">
    <citation type="submission" date="2020-02" db="EMBL/GenBank/DDBJ databases">
        <authorList>
            <person name="Ma Q."/>
            <person name="Huang Y."/>
            <person name="Song X."/>
            <person name="Pei D."/>
        </authorList>
    </citation>
    <scope>NUCLEOTIDE SEQUENCE [LARGE SCALE GENOMIC DNA]</scope>
    <source>
        <strain evidence="1">Sxm20200214</strain>
        <tissue evidence="1">Leaf</tissue>
    </source>
</reference>
<dbReference type="EMBL" id="JAAMPC010001579">
    <property type="protein sequence ID" value="KAG2240582.1"/>
    <property type="molecule type" value="Genomic_DNA"/>
</dbReference>
<evidence type="ECO:0000313" key="2">
    <source>
        <dbReference type="Proteomes" id="UP000886595"/>
    </source>
</evidence>
<name>A0A8X7NXM7_BRACI</name>